<dbReference type="EMBL" id="FZOU01000002">
    <property type="protein sequence ID" value="SNS71120.1"/>
    <property type="molecule type" value="Genomic_DNA"/>
</dbReference>
<dbReference type="PIRSF" id="PIRSF004761">
    <property type="entry name" value="Hydrgn_mat_HypA"/>
    <property type="match status" value="1"/>
</dbReference>
<sequence length="134" mass="14947">MHEISIAESIVQIAEAKAREQYARSIQVIGLRLGTFTTIVPDALQFAFEIARQGTLARDARLDIEIVPMVVRCVVCEASTQPVRGVCLICEHCGFPLEIVSGEELQIDYIEVDSEKEESPCSQCQNESQSRPMY</sequence>
<dbReference type="GO" id="GO:0016151">
    <property type="term" value="F:nickel cation binding"/>
    <property type="evidence" value="ECO:0007669"/>
    <property type="project" value="UniProtKB-UniRule"/>
</dbReference>
<proteinExistence type="inferred from homology"/>
<reference evidence="6 7" key="1">
    <citation type="submission" date="2017-06" db="EMBL/GenBank/DDBJ databases">
        <authorList>
            <person name="Kim H.J."/>
            <person name="Triplett B.A."/>
        </authorList>
    </citation>
    <scope>NUCLEOTIDE SEQUENCE [LARGE SCALE GENOMIC DNA]</scope>
    <source>
        <strain evidence="6 7">DSM 18704</strain>
    </source>
</reference>
<dbReference type="InterPro" id="IPR000688">
    <property type="entry name" value="HypA/HybF"/>
</dbReference>
<name>A0A239GPR4_9BACT</name>
<evidence type="ECO:0000256" key="4">
    <source>
        <dbReference type="ARBA" id="ARBA00022833"/>
    </source>
</evidence>
<accession>A0A239GPR4</accession>
<dbReference type="GO" id="GO:0051604">
    <property type="term" value="P:protein maturation"/>
    <property type="evidence" value="ECO:0007669"/>
    <property type="project" value="InterPro"/>
</dbReference>
<evidence type="ECO:0000313" key="6">
    <source>
        <dbReference type="EMBL" id="SNS71120.1"/>
    </source>
</evidence>
<keyword evidence="7" id="KW-1185">Reference proteome</keyword>
<evidence type="ECO:0000256" key="3">
    <source>
        <dbReference type="ARBA" id="ARBA00022723"/>
    </source>
</evidence>
<comment type="similarity">
    <text evidence="1 5">Belongs to the HypA/HybF family.</text>
</comment>
<dbReference type="Pfam" id="PF01155">
    <property type="entry name" value="HypA"/>
    <property type="match status" value="1"/>
</dbReference>
<feature type="binding site" evidence="5">
    <location>
        <position position="93"/>
    </location>
    <ligand>
        <name>Zn(2+)</name>
        <dbReference type="ChEBI" id="CHEBI:29105"/>
    </ligand>
</feature>
<keyword evidence="2 5" id="KW-0533">Nickel</keyword>
<dbReference type="InterPro" id="IPR020538">
    <property type="entry name" value="Hydgase_Ni_incorp_HypA/HybF_CS"/>
</dbReference>
<dbReference type="PANTHER" id="PTHR34535">
    <property type="entry name" value="HYDROGENASE MATURATION FACTOR HYPA"/>
    <property type="match status" value="1"/>
</dbReference>
<dbReference type="AlphaFoldDB" id="A0A239GPR4"/>
<dbReference type="Proteomes" id="UP000198356">
    <property type="component" value="Unassembled WGS sequence"/>
</dbReference>
<dbReference type="OrthoDB" id="9800361at2"/>
<feature type="binding site" evidence="5">
    <location>
        <position position="2"/>
    </location>
    <ligand>
        <name>Ni(2+)</name>
        <dbReference type="ChEBI" id="CHEBI:49786"/>
    </ligand>
</feature>
<dbReference type="NCBIfam" id="TIGR00100">
    <property type="entry name" value="hypA"/>
    <property type="match status" value="1"/>
</dbReference>
<comment type="function">
    <text evidence="5">Involved in the maturation of [NiFe] hydrogenases. Required for nickel insertion into the metal center of the hydrogenase.</text>
</comment>
<feature type="binding site" evidence="5">
    <location>
        <position position="90"/>
    </location>
    <ligand>
        <name>Zn(2+)</name>
        <dbReference type="ChEBI" id="CHEBI:29105"/>
    </ligand>
</feature>
<keyword evidence="3 5" id="KW-0479">Metal-binding</keyword>
<protein>
    <recommendedName>
        <fullName evidence="5">Hydrogenase maturation factor HypA</fullName>
    </recommendedName>
</protein>
<dbReference type="PANTHER" id="PTHR34535:SF3">
    <property type="entry name" value="HYDROGENASE MATURATION FACTOR HYPA"/>
    <property type="match status" value="1"/>
</dbReference>
<dbReference type="PROSITE" id="PS01249">
    <property type="entry name" value="HYPA"/>
    <property type="match status" value="1"/>
</dbReference>
<dbReference type="RefSeq" id="WP_089407566.1">
    <property type="nucleotide sequence ID" value="NZ_FZOU01000002.1"/>
</dbReference>
<organism evidence="6 7">
    <name type="scientific">Granulicella rosea</name>
    <dbReference type="NCBI Taxonomy" id="474952"/>
    <lineage>
        <taxon>Bacteria</taxon>
        <taxon>Pseudomonadati</taxon>
        <taxon>Acidobacteriota</taxon>
        <taxon>Terriglobia</taxon>
        <taxon>Terriglobales</taxon>
        <taxon>Acidobacteriaceae</taxon>
        <taxon>Granulicella</taxon>
    </lineage>
</organism>
<feature type="binding site" evidence="5">
    <location>
        <position position="73"/>
    </location>
    <ligand>
        <name>Zn(2+)</name>
        <dbReference type="ChEBI" id="CHEBI:29105"/>
    </ligand>
</feature>
<keyword evidence="4 5" id="KW-0862">Zinc</keyword>
<dbReference type="Gene3D" id="3.30.2320.80">
    <property type="match status" value="1"/>
</dbReference>
<evidence type="ECO:0000256" key="1">
    <source>
        <dbReference type="ARBA" id="ARBA00010748"/>
    </source>
</evidence>
<feature type="binding site" evidence="5">
    <location>
        <position position="76"/>
    </location>
    <ligand>
        <name>Zn(2+)</name>
        <dbReference type="ChEBI" id="CHEBI:29105"/>
    </ligand>
</feature>
<evidence type="ECO:0000256" key="5">
    <source>
        <dbReference type="HAMAP-Rule" id="MF_00213"/>
    </source>
</evidence>
<dbReference type="GO" id="GO:0008270">
    <property type="term" value="F:zinc ion binding"/>
    <property type="evidence" value="ECO:0007669"/>
    <property type="project" value="UniProtKB-UniRule"/>
</dbReference>
<evidence type="ECO:0000313" key="7">
    <source>
        <dbReference type="Proteomes" id="UP000198356"/>
    </source>
</evidence>
<evidence type="ECO:0000256" key="2">
    <source>
        <dbReference type="ARBA" id="ARBA00022596"/>
    </source>
</evidence>
<dbReference type="HAMAP" id="MF_00213">
    <property type="entry name" value="HypA_HybF"/>
    <property type="match status" value="1"/>
</dbReference>
<gene>
    <name evidence="5" type="primary">hypA</name>
    <name evidence="6" type="ORF">SAMN05421770_10228</name>
</gene>